<evidence type="ECO:0000313" key="3">
    <source>
        <dbReference type="Proteomes" id="UP000239757"/>
    </source>
</evidence>
<dbReference type="Proteomes" id="UP000239757">
    <property type="component" value="Unassembled WGS sequence"/>
</dbReference>
<gene>
    <name evidence="2" type="ORF">GOBAR_AA32210</name>
</gene>
<feature type="region of interest" description="Disordered" evidence="1">
    <location>
        <begin position="143"/>
        <end position="222"/>
    </location>
</feature>
<dbReference type="AlphaFoldDB" id="A0A2P5WBN5"/>
<evidence type="ECO:0000256" key="1">
    <source>
        <dbReference type="SAM" id="MobiDB-lite"/>
    </source>
</evidence>
<sequence>MVAPFIDMTEQVHDHETITDMKSLESYPPYSSPALKSDKPKVLLRESHGYEHKSIMFSTKESGPTKDLFHFTSVDAKVSLNASVDLSGAVSEEIYVHKDDSTSSWTINSHDASLIQTIYINDAPLSRVNRRDGLLISYTSSRGNTSIRRSSSSDDPPVSILSSWDDTPISKSSSKDTPVRGPTIEEDFPIIRSSIKDETVSNRPSSRLDMMHHPNLSSTSSSNDKFTVIKLVSSVAGNMPYSSQPISSTQKNTQPEKRTNEHNPTIKKPAVTSPLVFDDVIHVIRHSSFRVDSYGGVKEKDVRNSNSSSAESGSTEVLKEEETVEKETLDVKCDRQRAEALEGLLELSAELLQNNRLEELPVVLKPFGKDKVSPRETAIWLTKSMKGMMIEDYRRSS</sequence>
<proteinExistence type="predicted"/>
<feature type="region of interest" description="Disordered" evidence="1">
    <location>
        <begin position="240"/>
        <end position="270"/>
    </location>
</feature>
<protein>
    <submittedName>
        <fullName evidence="2">Uncharacterized protein</fullName>
    </submittedName>
</protein>
<evidence type="ECO:0000313" key="2">
    <source>
        <dbReference type="EMBL" id="PPR88477.1"/>
    </source>
</evidence>
<feature type="compositionally biased region" description="Low complexity" evidence="1">
    <location>
        <begin position="305"/>
        <end position="316"/>
    </location>
</feature>
<dbReference type="EMBL" id="KZ668268">
    <property type="protein sequence ID" value="PPR88477.1"/>
    <property type="molecule type" value="Genomic_DNA"/>
</dbReference>
<name>A0A2P5WBN5_GOSBA</name>
<dbReference type="OrthoDB" id="248923at2759"/>
<organism evidence="2 3">
    <name type="scientific">Gossypium barbadense</name>
    <name type="common">Sea Island cotton</name>
    <name type="synonym">Hibiscus barbadensis</name>
    <dbReference type="NCBI Taxonomy" id="3634"/>
    <lineage>
        <taxon>Eukaryota</taxon>
        <taxon>Viridiplantae</taxon>
        <taxon>Streptophyta</taxon>
        <taxon>Embryophyta</taxon>
        <taxon>Tracheophyta</taxon>
        <taxon>Spermatophyta</taxon>
        <taxon>Magnoliopsida</taxon>
        <taxon>eudicotyledons</taxon>
        <taxon>Gunneridae</taxon>
        <taxon>Pentapetalae</taxon>
        <taxon>rosids</taxon>
        <taxon>malvids</taxon>
        <taxon>Malvales</taxon>
        <taxon>Malvaceae</taxon>
        <taxon>Malvoideae</taxon>
        <taxon>Gossypium</taxon>
    </lineage>
</organism>
<accession>A0A2P5WBN5</accession>
<reference evidence="2 3" key="1">
    <citation type="submission" date="2015-01" db="EMBL/GenBank/DDBJ databases">
        <title>Genome of allotetraploid Gossypium barbadense reveals genomic plasticity and fiber elongation in cotton evolution.</title>
        <authorList>
            <person name="Chen X."/>
            <person name="Liu X."/>
            <person name="Zhao B."/>
            <person name="Zheng H."/>
            <person name="Hu Y."/>
            <person name="Lu G."/>
            <person name="Yang C."/>
            <person name="Chen J."/>
            <person name="Shan C."/>
            <person name="Zhang L."/>
            <person name="Zhou Y."/>
            <person name="Wang L."/>
            <person name="Guo W."/>
            <person name="Bai Y."/>
            <person name="Ruan J."/>
            <person name="Shangguan X."/>
            <person name="Mao Y."/>
            <person name="Jiang J."/>
            <person name="Zhu Y."/>
            <person name="Lei J."/>
            <person name="Kang H."/>
            <person name="Chen S."/>
            <person name="He X."/>
            <person name="Wang R."/>
            <person name="Wang Y."/>
            <person name="Chen J."/>
            <person name="Wang L."/>
            <person name="Yu S."/>
            <person name="Wang B."/>
            <person name="Wei J."/>
            <person name="Song S."/>
            <person name="Lu X."/>
            <person name="Gao Z."/>
            <person name="Gu W."/>
            <person name="Deng X."/>
            <person name="Ma D."/>
            <person name="Wang S."/>
            <person name="Liang W."/>
            <person name="Fang L."/>
            <person name="Cai C."/>
            <person name="Zhu X."/>
            <person name="Zhou B."/>
            <person name="Zhang Y."/>
            <person name="Chen Z."/>
            <person name="Xu S."/>
            <person name="Zhu R."/>
            <person name="Wang S."/>
            <person name="Zhang T."/>
            <person name="Zhao G."/>
        </authorList>
    </citation>
    <scope>NUCLEOTIDE SEQUENCE [LARGE SCALE GENOMIC DNA]</scope>
    <source>
        <strain evidence="3">cv. Xinhai21</strain>
        <tissue evidence="2">Leaf</tissue>
    </source>
</reference>
<feature type="compositionally biased region" description="Low complexity" evidence="1">
    <location>
        <begin position="143"/>
        <end position="163"/>
    </location>
</feature>
<feature type="region of interest" description="Disordered" evidence="1">
    <location>
        <begin position="299"/>
        <end position="322"/>
    </location>
</feature>
<feature type="compositionally biased region" description="Polar residues" evidence="1">
    <location>
        <begin position="240"/>
        <end position="253"/>
    </location>
</feature>